<sequence length="372" mass="42282">MAACVLEPNRPRIGSTILGHLVVGFVVGVGLVAGFKYFSDKRSKWRLQKIAGIHLLSLADEFDFKRLCKESYPSHISFLTFEKVRWVNEILEKIWPFVVEATEKPGKEWLGPVVEFYRPTRISSLTVEKFHLGKAAPHIDGIRVQSLRKSQVHLDMDFKWGSEGDVVLNAAIMGSNVSIQLKDLSFYATIRLIFQLSDQIPCISAYVVAVLPDPKYRIDYNLKVGGGNTAAIPGLGDMIEDLVHSCITDMLEWPRRLIFPIGDTPMNVTSDLELKPQGKLTVTVVRANDLKNMETIGISDPYVVLYVRVLFKKKTRVIHHNLNPEWNDPDSVFHFDVEDTETQTLVLQSSRFYDFLVLAIFTGQRRGTFWNR</sequence>
<evidence type="ECO:0000256" key="2">
    <source>
        <dbReference type="ARBA" id="ARBA00006996"/>
    </source>
</evidence>
<dbReference type="GO" id="GO:0016020">
    <property type="term" value="C:membrane"/>
    <property type="evidence" value="ECO:0007669"/>
    <property type="project" value="UniProtKB-SubCell"/>
</dbReference>
<evidence type="ECO:0000256" key="12">
    <source>
        <dbReference type="SAM" id="Phobius"/>
    </source>
</evidence>
<dbReference type="PANTHER" id="PTHR10774:SF190">
    <property type="entry name" value="C2 CALCIUM_LIPID-BINDING ENDONUCLEASE_EXONUCLEASE_PHOSPHATASE-RELATED"/>
    <property type="match status" value="1"/>
</dbReference>
<dbReference type="GO" id="GO:0006869">
    <property type="term" value="P:lipid transport"/>
    <property type="evidence" value="ECO:0007669"/>
    <property type="project" value="UniProtKB-KW"/>
</dbReference>
<dbReference type="PROSITE" id="PS50004">
    <property type="entry name" value="C2"/>
    <property type="match status" value="1"/>
</dbReference>
<dbReference type="GO" id="GO:0046872">
    <property type="term" value="F:metal ion binding"/>
    <property type="evidence" value="ECO:0007669"/>
    <property type="project" value="UniProtKB-KW"/>
</dbReference>
<comment type="similarity">
    <text evidence="2">Belongs to the synaptotagmin family.</text>
</comment>
<keyword evidence="3" id="KW-0813">Transport</keyword>
<reference evidence="15 16" key="1">
    <citation type="journal article" date="2008" name="Science">
        <title>The Physcomitrella genome reveals evolutionary insights into the conquest of land by plants.</title>
        <authorList>
            <person name="Rensing S."/>
            <person name="Lang D."/>
            <person name="Zimmer A."/>
            <person name="Terry A."/>
            <person name="Salamov A."/>
            <person name="Shapiro H."/>
            <person name="Nishiyama T."/>
            <person name="Perroud P.-F."/>
            <person name="Lindquist E."/>
            <person name="Kamisugi Y."/>
            <person name="Tanahashi T."/>
            <person name="Sakakibara K."/>
            <person name="Fujita T."/>
            <person name="Oishi K."/>
            <person name="Shin-I T."/>
            <person name="Kuroki Y."/>
            <person name="Toyoda A."/>
            <person name="Suzuki Y."/>
            <person name="Hashimoto A."/>
            <person name="Yamaguchi K."/>
            <person name="Sugano A."/>
            <person name="Kohara Y."/>
            <person name="Fujiyama A."/>
            <person name="Anterola A."/>
            <person name="Aoki S."/>
            <person name="Ashton N."/>
            <person name="Barbazuk W.B."/>
            <person name="Barker E."/>
            <person name="Bennetzen J."/>
            <person name="Bezanilla M."/>
            <person name="Blankenship R."/>
            <person name="Cho S.H."/>
            <person name="Dutcher S."/>
            <person name="Estelle M."/>
            <person name="Fawcett J.A."/>
            <person name="Gundlach H."/>
            <person name="Hanada K."/>
            <person name="Heyl A."/>
            <person name="Hicks K.A."/>
            <person name="Hugh J."/>
            <person name="Lohr M."/>
            <person name="Mayer K."/>
            <person name="Melkozernov A."/>
            <person name="Murata T."/>
            <person name="Nelson D."/>
            <person name="Pils B."/>
            <person name="Prigge M."/>
            <person name="Reiss B."/>
            <person name="Renner T."/>
            <person name="Rombauts S."/>
            <person name="Rushton P."/>
            <person name="Sanderfoot A."/>
            <person name="Schween G."/>
            <person name="Shiu S.-H."/>
            <person name="Stueber K."/>
            <person name="Theodoulou F.L."/>
            <person name="Tu H."/>
            <person name="Van de Peer Y."/>
            <person name="Verrier P.J."/>
            <person name="Waters E."/>
            <person name="Wood A."/>
            <person name="Yang L."/>
            <person name="Cove D."/>
            <person name="Cuming A."/>
            <person name="Hasebe M."/>
            <person name="Lucas S."/>
            <person name="Mishler D.B."/>
            <person name="Reski R."/>
            <person name="Grigoriev I."/>
            <person name="Quatrano R.S."/>
            <person name="Boore J.L."/>
        </authorList>
    </citation>
    <scope>NUCLEOTIDE SEQUENCE [LARGE SCALE GENOMIC DNA]</scope>
    <source>
        <strain evidence="15 16">cv. Gransden 2004</strain>
    </source>
</reference>
<evidence type="ECO:0000256" key="9">
    <source>
        <dbReference type="ARBA" id="ARBA00023055"/>
    </source>
</evidence>
<evidence type="ECO:0000256" key="5">
    <source>
        <dbReference type="ARBA" id="ARBA00022723"/>
    </source>
</evidence>
<accession>A0A7I4C027</accession>
<keyword evidence="8 12" id="KW-1133">Transmembrane helix</keyword>
<name>A0A7I4C027_PHYPA</name>
<dbReference type="InterPro" id="IPR035892">
    <property type="entry name" value="C2_domain_sf"/>
</dbReference>
<keyword evidence="6" id="KW-0677">Repeat</keyword>
<evidence type="ECO:0000256" key="1">
    <source>
        <dbReference type="ARBA" id="ARBA00004167"/>
    </source>
</evidence>
<dbReference type="InterPro" id="IPR039010">
    <property type="entry name" value="Synaptotagmin_SMP"/>
</dbReference>
<dbReference type="GO" id="GO:0012505">
    <property type="term" value="C:endomembrane system"/>
    <property type="evidence" value="ECO:0007669"/>
    <property type="project" value="UniProtKB-ARBA"/>
</dbReference>
<feature type="domain" description="C2" evidence="13">
    <location>
        <begin position="260"/>
        <end position="372"/>
    </location>
</feature>
<dbReference type="SUPFAM" id="SSF49562">
    <property type="entry name" value="C2 domain (Calcium/lipid-binding domain, CaLB)"/>
    <property type="match status" value="1"/>
</dbReference>
<keyword evidence="5" id="KW-0479">Metal-binding</keyword>
<feature type="domain" description="SMP-LTD" evidence="14">
    <location>
        <begin position="80"/>
        <end position="262"/>
    </location>
</feature>
<dbReference type="GO" id="GO:0008289">
    <property type="term" value="F:lipid binding"/>
    <property type="evidence" value="ECO:0007669"/>
    <property type="project" value="UniProtKB-KW"/>
</dbReference>
<evidence type="ECO:0000259" key="14">
    <source>
        <dbReference type="PROSITE" id="PS51847"/>
    </source>
</evidence>
<dbReference type="InterPro" id="IPR031468">
    <property type="entry name" value="SMP_LBD"/>
</dbReference>
<proteinExistence type="inferred from homology"/>
<dbReference type="Gramene" id="Pp3c20_15790V3.3">
    <property type="protein sequence ID" value="Pp3c20_15790V3.3"/>
    <property type="gene ID" value="Pp3c20_15790"/>
</dbReference>
<dbReference type="EMBL" id="ABEU02000020">
    <property type="status" value="NOT_ANNOTATED_CDS"/>
    <property type="molecule type" value="Genomic_DNA"/>
</dbReference>
<keyword evidence="7" id="KW-0106">Calcium</keyword>
<dbReference type="EnsemblPlants" id="Pp3c20_15790V3.3">
    <property type="protein sequence ID" value="Pp3c20_15790V3.3"/>
    <property type="gene ID" value="Pp3c20_15790"/>
</dbReference>
<evidence type="ECO:0000256" key="11">
    <source>
        <dbReference type="ARBA" id="ARBA00023136"/>
    </source>
</evidence>
<keyword evidence="10" id="KW-0446">Lipid-binding</keyword>
<keyword evidence="9" id="KW-0445">Lipid transport</keyword>
<dbReference type="CDD" id="cd00030">
    <property type="entry name" value="C2"/>
    <property type="match status" value="1"/>
</dbReference>
<evidence type="ECO:0000256" key="4">
    <source>
        <dbReference type="ARBA" id="ARBA00022692"/>
    </source>
</evidence>
<evidence type="ECO:0000256" key="6">
    <source>
        <dbReference type="ARBA" id="ARBA00022737"/>
    </source>
</evidence>
<dbReference type="CDD" id="cd21677">
    <property type="entry name" value="SMP_SYT"/>
    <property type="match status" value="1"/>
</dbReference>
<dbReference type="Proteomes" id="UP000006727">
    <property type="component" value="Chromosome 20"/>
</dbReference>
<evidence type="ECO:0000256" key="8">
    <source>
        <dbReference type="ARBA" id="ARBA00022989"/>
    </source>
</evidence>
<dbReference type="Gene3D" id="2.60.40.150">
    <property type="entry name" value="C2 domain"/>
    <property type="match status" value="1"/>
</dbReference>
<protein>
    <recommendedName>
        <fullName evidence="17">C2 domain-containing protein</fullName>
    </recommendedName>
</protein>
<evidence type="ECO:0008006" key="17">
    <source>
        <dbReference type="Google" id="ProtNLM"/>
    </source>
</evidence>
<reference evidence="15 16" key="2">
    <citation type="journal article" date="2018" name="Plant J.">
        <title>The Physcomitrella patens chromosome-scale assembly reveals moss genome structure and evolution.</title>
        <authorList>
            <person name="Lang D."/>
            <person name="Ullrich K.K."/>
            <person name="Murat F."/>
            <person name="Fuchs J."/>
            <person name="Jenkins J."/>
            <person name="Haas F.B."/>
            <person name="Piednoel M."/>
            <person name="Gundlach H."/>
            <person name="Van Bel M."/>
            <person name="Meyberg R."/>
            <person name="Vives C."/>
            <person name="Morata J."/>
            <person name="Symeonidi A."/>
            <person name="Hiss M."/>
            <person name="Muchero W."/>
            <person name="Kamisugi Y."/>
            <person name="Saleh O."/>
            <person name="Blanc G."/>
            <person name="Decker E.L."/>
            <person name="van Gessel N."/>
            <person name="Grimwood J."/>
            <person name="Hayes R.D."/>
            <person name="Graham S.W."/>
            <person name="Gunter L.E."/>
            <person name="McDaniel S.F."/>
            <person name="Hoernstein S.N.W."/>
            <person name="Larsson A."/>
            <person name="Li F.W."/>
            <person name="Perroud P.F."/>
            <person name="Phillips J."/>
            <person name="Ranjan P."/>
            <person name="Rokshar D.S."/>
            <person name="Rothfels C.J."/>
            <person name="Schneider L."/>
            <person name="Shu S."/>
            <person name="Stevenson D.W."/>
            <person name="Thummler F."/>
            <person name="Tillich M."/>
            <person name="Villarreal Aguilar J.C."/>
            <person name="Widiez T."/>
            <person name="Wong G.K."/>
            <person name="Wymore A."/>
            <person name="Zhang Y."/>
            <person name="Zimmer A.D."/>
            <person name="Quatrano R.S."/>
            <person name="Mayer K.F.X."/>
            <person name="Goodstein D."/>
            <person name="Casacuberta J.M."/>
            <person name="Vandepoele K."/>
            <person name="Reski R."/>
            <person name="Cuming A.C."/>
            <person name="Tuskan G.A."/>
            <person name="Maumus F."/>
            <person name="Salse J."/>
            <person name="Schmutz J."/>
            <person name="Rensing S.A."/>
        </authorList>
    </citation>
    <scope>NUCLEOTIDE SEQUENCE [LARGE SCALE GENOMIC DNA]</scope>
    <source>
        <strain evidence="15 16">cv. Gransden 2004</strain>
    </source>
</reference>
<dbReference type="Pfam" id="PF00168">
    <property type="entry name" value="C2"/>
    <property type="match status" value="1"/>
</dbReference>
<evidence type="ECO:0000313" key="15">
    <source>
        <dbReference type="EnsemblPlants" id="Pp3c20_15790V3.3"/>
    </source>
</evidence>
<gene>
    <name evidence="15" type="primary">LOC112273464</name>
</gene>
<evidence type="ECO:0000256" key="7">
    <source>
        <dbReference type="ARBA" id="ARBA00022837"/>
    </source>
</evidence>
<keyword evidence="4 12" id="KW-0812">Transmembrane</keyword>
<evidence type="ECO:0000256" key="10">
    <source>
        <dbReference type="ARBA" id="ARBA00023121"/>
    </source>
</evidence>
<evidence type="ECO:0000259" key="13">
    <source>
        <dbReference type="PROSITE" id="PS50004"/>
    </source>
</evidence>
<keyword evidence="16" id="KW-1185">Reference proteome</keyword>
<reference evidence="15" key="3">
    <citation type="submission" date="2020-12" db="UniProtKB">
        <authorList>
            <consortium name="EnsemblPlants"/>
        </authorList>
    </citation>
    <scope>IDENTIFICATION</scope>
</reference>
<organism evidence="15 16">
    <name type="scientific">Physcomitrium patens</name>
    <name type="common">Spreading-leaved earth moss</name>
    <name type="synonym">Physcomitrella patens</name>
    <dbReference type="NCBI Taxonomy" id="3218"/>
    <lineage>
        <taxon>Eukaryota</taxon>
        <taxon>Viridiplantae</taxon>
        <taxon>Streptophyta</taxon>
        <taxon>Embryophyta</taxon>
        <taxon>Bryophyta</taxon>
        <taxon>Bryophytina</taxon>
        <taxon>Bryopsida</taxon>
        <taxon>Funariidae</taxon>
        <taxon>Funariales</taxon>
        <taxon>Funariaceae</taxon>
        <taxon>Physcomitrium</taxon>
    </lineage>
</organism>
<evidence type="ECO:0000313" key="16">
    <source>
        <dbReference type="Proteomes" id="UP000006727"/>
    </source>
</evidence>
<dbReference type="InterPro" id="IPR000008">
    <property type="entry name" value="C2_dom"/>
</dbReference>
<comment type="subcellular location">
    <subcellularLocation>
        <location evidence="1">Membrane</location>
        <topology evidence="1">Single-pass membrane protein</topology>
    </subcellularLocation>
</comment>
<feature type="transmembrane region" description="Helical" evidence="12">
    <location>
        <begin position="17"/>
        <end position="38"/>
    </location>
</feature>
<dbReference type="AlphaFoldDB" id="A0A7I4C027"/>
<dbReference type="InterPro" id="IPR045050">
    <property type="entry name" value="Synaptotagmin_plant"/>
</dbReference>
<evidence type="ECO:0000256" key="3">
    <source>
        <dbReference type="ARBA" id="ARBA00022448"/>
    </source>
</evidence>
<keyword evidence="11 12" id="KW-0472">Membrane</keyword>
<dbReference type="Pfam" id="PF17047">
    <property type="entry name" value="SMP_LBD"/>
    <property type="match status" value="1"/>
</dbReference>
<dbReference type="PROSITE" id="PS51847">
    <property type="entry name" value="SMP"/>
    <property type="match status" value="1"/>
</dbReference>
<dbReference type="GO" id="GO:0005737">
    <property type="term" value="C:cytoplasm"/>
    <property type="evidence" value="ECO:0007669"/>
    <property type="project" value="UniProtKB-ARBA"/>
</dbReference>
<dbReference type="PANTHER" id="PTHR10774">
    <property type="entry name" value="EXTENDED SYNAPTOTAGMIN-RELATED"/>
    <property type="match status" value="1"/>
</dbReference>
<dbReference type="SMART" id="SM00239">
    <property type="entry name" value="C2"/>
    <property type="match status" value="1"/>
</dbReference>